<dbReference type="EMBL" id="CP021744">
    <property type="protein sequence ID" value="ARZ72234.1"/>
    <property type="molecule type" value="Genomic_DNA"/>
</dbReference>
<name>A0A1Z2LD63_9ACTN</name>
<dbReference type="Proteomes" id="UP000195755">
    <property type="component" value="Chromosome"/>
</dbReference>
<evidence type="ECO:0000313" key="2">
    <source>
        <dbReference type="Proteomes" id="UP000195755"/>
    </source>
</evidence>
<evidence type="ECO:0000313" key="1">
    <source>
        <dbReference type="EMBL" id="ARZ72234.1"/>
    </source>
</evidence>
<reference evidence="1 2" key="1">
    <citation type="submission" date="2017-06" db="EMBL/GenBank/DDBJ databases">
        <title>Streptomyces albireticuli Genome sequencing and assembly.</title>
        <authorList>
            <person name="Wang Y."/>
            <person name="Du B."/>
            <person name="Ding Y."/>
            <person name="Liu H."/>
            <person name="Hou Q."/>
            <person name="Liu K."/>
            <person name="Yao L."/>
            <person name="Wang C."/>
        </authorList>
    </citation>
    <scope>NUCLEOTIDE SEQUENCE [LARGE SCALE GENOMIC DNA]</scope>
    <source>
        <strain evidence="1 2">MDJK11</strain>
    </source>
</reference>
<gene>
    <name evidence="1" type="ORF">SMD11_6658</name>
</gene>
<protein>
    <submittedName>
        <fullName evidence="1">Uncharacterized protein</fullName>
    </submittedName>
</protein>
<accession>A0A1Z2LD63</accession>
<organism evidence="1 2">
    <name type="scientific">Streptomyces albireticuli</name>
    <dbReference type="NCBI Taxonomy" id="1940"/>
    <lineage>
        <taxon>Bacteria</taxon>
        <taxon>Bacillati</taxon>
        <taxon>Actinomycetota</taxon>
        <taxon>Actinomycetes</taxon>
        <taxon>Kitasatosporales</taxon>
        <taxon>Streptomycetaceae</taxon>
        <taxon>Streptomyces</taxon>
    </lineage>
</organism>
<sequence>MDRNRTGHRLVVQSMITTTDPDVSRLAAAWERIRDTSPADEATPLVLDCARRLAADPGGEQARIWVSGLVAMSGHLAWRPEPAAGRAALDALRAAAEALGSRPPCSHDGHPYEAEMDSMADEVRNGDTGLLTGELAAPDADADVERVLCPANVAGWARLATDVIAPLTVRRIPVGAPEAHHDRISTLSGIVNDYPYGDPHEDLKDEAASLPARPTRGVLAGYLVTMNATCWYAASERITDRSVLDAMIKGVEEAVLLLEDRPCAHGPGEHPETGDPDYANQVGYFLRSPGGRAEIAEYYGWDEWDEADGPGDENEPLDAWVCPAFLREVAEETLAELAGGLRSFEPARGDGPAAGA</sequence>
<proteinExistence type="predicted"/>
<dbReference type="KEGG" id="salj:SMD11_6658"/>
<dbReference type="AlphaFoldDB" id="A0A1Z2LD63"/>